<protein>
    <recommendedName>
        <fullName evidence="1">HTH luxR-type domain-containing protein</fullName>
    </recommendedName>
</protein>
<dbReference type="CDD" id="cd06170">
    <property type="entry name" value="LuxR_C_like"/>
    <property type="match status" value="1"/>
</dbReference>
<dbReference type="SUPFAM" id="SSF46894">
    <property type="entry name" value="C-terminal effector domain of the bipartite response regulators"/>
    <property type="match status" value="1"/>
</dbReference>
<gene>
    <name evidence="2" type="ORF">GCM10009811_29700</name>
</gene>
<reference evidence="2 3" key="1">
    <citation type="journal article" date="2019" name="Int. J. Syst. Evol. Microbiol.">
        <title>The Global Catalogue of Microorganisms (GCM) 10K type strain sequencing project: providing services to taxonomists for standard genome sequencing and annotation.</title>
        <authorList>
            <consortium name="The Broad Institute Genomics Platform"/>
            <consortium name="The Broad Institute Genome Sequencing Center for Infectious Disease"/>
            <person name="Wu L."/>
            <person name="Ma J."/>
        </authorList>
    </citation>
    <scope>NUCLEOTIDE SEQUENCE [LARGE SCALE GENOMIC DNA]</scope>
    <source>
        <strain evidence="2 3">JCM 15592</strain>
    </source>
</reference>
<dbReference type="PANTHER" id="PTHR47691:SF3">
    <property type="entry name" value="HTH-TYPE TRANSCRIPTIONAL REGULATOR RV0890C-RELATED"/>
    <property type="match status" value="1"/>
</dbReference>
<evidence type="ECO:0000313" key="2">
    <source>
        <dbReference type="EMBL" id="GAA1804155.1"/>
    </source>
</evidence>
<proteinExistence type="predicted"/>
<evidence type="ECO:0000313" key="3">
    <source>
        <dbReference type="Proteomes" id="UP001499938"/>
    </source>
</evidence>
<dbReference type="PRINTS" id="PR00038">
    <property type="entry name" value="HTHLUXR"/>
</dbReference>
<dbReference type="InterPro" id="IPR000792">
    <property type="entry name" value="Tscrpt_reg_LuxR_C"/>
</dbReference>
<organism evidence="2 3">
    <name type="scientific">Nostocoides veronense</name>
    <dbReference type="NCBI Taxonomy" id="330836"/>
    <lineage>
        <taxon>Bacteria</taxon>
        <taxon>Bacillati</taxon>
        <taxon>Actinomycetota</taxon>
        <taxon>Actinomycetes</taxon>
        <taxon>Micrococcales</taxon>
        <taxon>Intrasporangiaceae</taxon>
        <taxon>Nostocoides</taxon>
    </lineage>
</organism>
<dbReference type="PROSITE" id="PS50043">
    <property type="entry name" value="HTH_LUXR_2"/>
    <property type="match status" value="1"/>
</dbReference>
<evidence type="ECO:0000259" key="1">
    <source>
        <dbReference type="PROSITE" id="PS50043"/>
    </source>
</evidence>
<dbReference type="Proteomes" id="UP001499938">
    <property type="component" value="Unassembled WGS sequence"/>
</dbReference>
<dbReference type="EMBL" id="BAAAPO010000046">
    <property type="protein sequence ID" value="GAA1804155.1"/>
    <property type="molecule type" value="Genomic_DNA"/>
</dbReference>
<dbReference type="SMART" id="SM00421">
    <property type="entry name" value="HTH_LUXR"/>
    <property type="match status" value="1"/>
</dbReference>
<feature type="domain" description="HTH luxR-type" evidence="1">
    <location>
        <begin position="694"/>
        <end position="759"/>
    </location>
</feature>
<dbReference type="Gene3D" id="1.10.10.10">
    <property type="entry name" value="Winged helix-like DNA-binding domain superfamily/Winged helix DNA-binding domain"/>
    <property type="match status" value="1"/>
</dbReference>
<name>A0ABN2M0Z4_9MICO</name>
<dbReference type="InterPro" id="IPR016032">
    <property type="entry name" value="Sig_transdc_resp-reg_C-effctor"/>
</dbReference>
<dbReference type="InterPro" id="IPR036388">
    <property type="entry name" value="WH-like_DNA-bd_sf"/>
</dbReference>
<comment type="caution">
    <text evidence="2">The sequence shown here is derived from an EMBL/GenBank/DDBJ whole genome shotgun (WGS) entry which is preliminary data.</text>
</comment>
<dbReference type="PANTHER" id="PTHR47691">
    <property type="entry name" value="REGULATOR-RELATED"/>
    <property type="match status" value="1"/>
</dbReference>
<accession>A0ABN2M0Z4</accession>
<keyword evidence="3" id="KW-1185">Reference proteome</keyword>
<dbReference type="Pfam" id="PF00196">
    <property type="entry name" value="GerE"/>
    <property type="match status" value="1"/>
</dbReference>
<sequence>MDARGIPDAAGLCARWLPALAPDLAPGDQPMETLIRTLDETGRLTVIDGASDELAPAVRDLLEGVIAATSTPRILCTGSMPTGSPVERVIRVEPLPLPAPDQALEGAAAELFIGRLASAGGPLVDLERDGDLLRSLLEASGGLPLVIEQMAAQAAQVGLAAVAAPDSLAAAIEASYALVDEATQRAYRRFGTLDFAIGFDVFAALAGQPRALAIGTAAQLERHSLLEISSEERLRMHVPARRHALDLSLDTDDAAAAADALVQWADSALPALDEGSASDAWLPDFDAVQMAIRTAAADPGRRDHAYNLANRAFGPLYSAMRPRDALALLETVLASGDGPPDVGAQVARRAGICASEVLGTFEGLRFLDRAEQHAIASSDLAGLQQARTASIRAEMFLDAGQLDDARREVERLMTIEGADTYALRQAHRTLMDVEVSSGNLEAAGALLPAIIEGASGEEAWLGIAARILSAQIAWAQGRDVEALAAAKTARQDALGRGEDRIALLADVLARRITGEAAVMTPEPEELPWAVRLGYQLQSARDAAARGDAVRAAGIAADVVVLADSARLGRDAVEARIVLADALLAQGDLLQASSTYAAAARHAAACPLPLAAADAFDGIAWCLRDARPDHAGRCAWLAAQLRSWRGAVAHARPGVEEMPGPTPRPAPAWFDSGQVSATGLAAAVRLEGSEDGGSGASPLAALTRAQRAVAELVGAGLTSKEIADRLYLSPRTVDNHLATIYRRLEIPSRARLAAMMADLT</sequence>